<feature type="domain" description="Receptor ligand binding region" evidence="5">
    <location>
        <begin position="4"/>
        <end position="187"/>
    </location>
</feature>
<keyword evidence="4" id="KW-0472">Membrane</keyword>
<protein>
    <recommendedName>
        <fullName evidence="5">Receptor ligand binding region domain-containing protein</fullName>
    </recommendedName>
</protein>
<evidence type="ECO:0000313" key="6">
    <source>
        <dbReference type="EMBL" id="KAK2714300.1"/>
    </source>
</evidence>
<dbReference type="Pfam" id="PF01094">
    <property type="entry name" value="ANF_receptor"/>
    <property type="match status" value="1"/>
</dbReference>
<dbReference type="InterPro" id="IPR001828">
    <property type="entry name" value="ANF_lig-bd_rcpt"/>
</dbReference>
<evidence type="ECO:0000313" key="7">
    <source>
        <dbReference type="Proteomes" id="UP001187531"/>
    </source>
</evidence>
<dbReference type="EMBL" id="JAVRJZ010000013">
    <property type="protein sequence ID" value="KAK2714300.1"/>
    <property type="molecule type" value="Genomic_DNA"/>
</dbReference>
<dbReference type="AlphaFoldDB" id="A0AA88LAJ5"/>
<keyword evidence="7" id="KW-1185">Reference proteome</keyword>
<evidence type="ECO:0000256" key="1">
    <source>
        <dbReference type="ARBA" id="ARBA00004370"/>
    </source>
</evidence>
<feature type="non-terminal residue" evidence="6">
    <location>
        <position position="188"/>
    </location>
</feature>
<evidence type="ECO:0000256" key="2">
    <source>
        <dbReference type="ARBA" id="ARBA00022692"/>
    </source>
</evidence>
<dbReference type="SUPFAM" id="SSF53822">
    <property type="entry name" value="Periplasmic binding protein-like I"/>
    <property type="match status" value="1"/>
</dbReference>
<dbReference type="Gene3D" id="3.40.50.2300">
    <property type="match status" value="1"/>
</dbReference>
<accession>A0AA88LAJ5</accession>
<evidence type="ECO:0000256" key="3">
    <source>
        <dbReference type="ARBA" id="ARBA00022989"/>
    </source>
</evidence>
<evidence type="ECO:0000256" key="4">
    <source>
        <dbReference type="ARBA" id="ARBA00023136"/>
    </source>
</evidence>
<reference evidence="6" key="1">
    <citation type="submission" date="2023-07" db="EMBL/GenBank/DDBJ databases">
        <title>Chromosome-level genome assembly of Artemia franciscana.</title>
        <authorList>
            <person name="Jo E."/>
        </authorList>
    </citation>
    <scope>NUCLEOTIDE SEQUENCE</scope>
    <source>
        <tissue evidence="6">Whole body</tissue>
    </source>
</reference>
<evidence type="ECO:0000259" key="5">
    <source>
        <dbReference type="Pfam" id="PF01094"/>
    </source>
</evidence>
<feature type="non-terminal residue" evidence="6">
    <location>
        <position position="1"/>
    </location>
</feature>
<organism evidence="6 7">
    <name type="scientific">Artemia franciscana</name>
    <name type="common">Brine shrimp</name>
    <name type="synonym">Artemia sanfranciscana</name>
    <dbReference type="NCBI Taxonomy" id="6661"/>
    <lineage>
        <taxon>Eukaryota</taxon>
        <taxon>Metazoa</taxon>
        <taxon>Ecdysozoa</taxon>
        <taxon>Arthropoda</taxon>
        <taxon>Crustacea</taxon>
        <taxon>Branchiopoda</taxon>
        <taxon>Anostraca</taxon>
        <taxon>Artemiidae</taxon>
        <taxon>Artemia</taxon>
    </lineage>
</organism>
<keyword evidence="3" id="KW-1133">Transmembrane helix</keyword>
<dbReference type="Proteomes" id="UP001187531">
    <property type="component" value="Unassembled WGS sequence"/>
</dbReference>
<keyword evidence="2" id="KW-0812">Transmembrane</keyword>
<sequence>KCADARVSDKSVYHTFARTLPPSSKISKSIVGLLLNFGWTKVTLVVSKGSMWIPIREALTELTAKMMINITRVVELDDYIPSQIKVLEEVVDSTYKRTRIYLFIGEHVALVDFVHTMYNRGLLNDGQYIVISVDDLIYDPKDPLERYLQRHYYEPHLQPHLRNLNQSIEAFRSVLKITPSYPTNPDYG</sequence>
<dbReference type="GO" id="GO:0016020">
    <property type="term" value="C:membrane"/>
    <property type="evidence" value="ECO:0007669"/>
    <property type="project" value="UniProtKB-SubCell"/>
</dbReference>
<comment type="caution">
    <text evidence="6">The sequence shown here is derived from an EMBL/GenBank/DDBJ whole genome shotgun (WGS) entry which is preliminary data.</text>
</comment>
<proteinExistence type="predicted"/>
<dbReference type="InterPro" id="IPR028082">
    <property type="entry name" value="Peripla_BP_I"/>
</dbReference>
<name>A0AA88LAJ5_ARTSF</name>
<comment type="subcellular location">
    <subcellularLocation>
        <location evidence="1">Membrane</location>
    </subcellularLocation>
</comment>
<gene>
    <name evidence="6" type="ORF">QYM36_008754</name>
</gene>